<dbReference type="GO" id="GO:0006313">
    <property type="term" value="P:DNA transposition"/>
    <property type="evidence" value="ECO:0007669"/>
    <property type="project" value="UniProtKB-UniRule"/>
</dbReference>
<keyword evidence="4 6" id="KW-0238">DNA-binding</keyword>
<evidence type="ECO:0000256" key="1">
    <source>
        <dbReference type="ARBA" id="ARBA00002190"/>
    </source>
</evidence>
<proteinExistence type="inferred from homology"/>
<keyword evidence="8" id="KW-1185">Reference proteome</keyword>
<evidence type="ECO:0000313" key="8">
    <source>
        <dbReference type="Proteomes" id="UP000007394"/>
    </source>
</evidence>
<evidence type="ECO:0000256" key="4">
    <source>
        <dbReference type="ARBA" id="ARBA00023125"/>
    </source>
</evidence>
<organism evidence="7 8">
    <name type="scientific">Ignavibacterium album (strain DSM 19864 / JCM 16511 / NBRC 101810 / Mat9-16)</name>
    <dbReference type="NCBI Taxonomy" id="945713"/>
    <lineage>
        <taxon>Bacteria</taxon>
        <taxon>Pseudomonadati</taxon>
        <taxon>Ignavibacteriota</taxon>
        <taxon>Ignavibacteria</taxon>
        <taxon>Ignavibacteriales</taxon>
        <taxon>Ignavibacteriaceae</taxon>
        <taxon>Ignavibacterium</taxon>
    </lineage>
</organism>
<comment type="function">
    <text evidence="1 6">Required for the transposition of the insertion element.</text>
</comment>
<evidence type="ECO:0000313" key="7">
    <source>
        <dbReference type="EMBL" id="AFH48600.1"/>
    </source>
</evidence>
<keyword evidence="5 6" id="KW-0233">DNA recombination</keyword>
<dbReference type="AlphaFoldDB" id="I0AHZ3"/>
<dbReference type="HOGENOM" id="CLU_2734603_0_0_10"/>
<dbReference type="EMBL" id="CP003418">
    <property type="protein sequence ID" value="AFH48600.1"/>
    <property type="molecule type" value="Genomic_DNA"/>
</dbReference>
<name>I0AHZ3_IGNAJ</name>
<sequence length="71" mass="8205">MAQSSIRINLSYSVLWCYHYKVTIEGEVTNEAIDNCLAVEISDRKDLLGMWVSESENSSFWLSVLTELRIF</sequence>
<keyword evidence="3 6" id="KW-0815">Transposition</keyword>
<dbReference type="PANTHER" id="PTHR33217">
    <property type="entry name" value="TRANSPOSASE FOR INSERTION SEQUENCE ELEMENT IS1081"/>
    <property type="match status" value="1"/>
</dbReference>
<evidence type="ECO:0000256" key="6">
    <source>
        <dbReference type="RuleBase" id="RU365089"/>
    </source>
</evidence>
<reference evidence="7 8" key="1">
    <citation type="journal article" date="2012" name="Front. Microbiol.">
        <title>Complete genome of Ignavibacterium album, a metabolically versatile, flagellated, facultative anaerobe from the phylum Chlorobi.</title>
        <authorList>
            <person name="Liu Z."/>
            <person name="Frigaard N.-U."/>
            <person name="Vogl K."/>
            <person name="Iino T."/>
            <person name="Ohkuma M."/>
            <person name="Overmann J."/>
            <person name="Bryant D.A."/>
        </authorList>
    </citation>
    <scope>NUCLEOTIDE SEQUENCE [LARGE SCALE GENOMIC DNA]</scope>
    <source>
        <strain evidence="8">DSM 19864 / JCM 16511 / NBRC 101810 / Mat9-16</strain>
    </source>
</reference>
<dbReference type="GO" id="GO:0004803">
    <property type="term" value="F:transposase activity"/>
    <property type="evidence" value="ECO:0007669"/>
    <property type="project" value="UniProtKB-UniRule"/>
</dbReference>
<protein>
    <recommendedName>
        <fullName evidence="6">Mutator family transposase</fullName>
    </recommendedName>
</protein>
<dbReference type="Pfam" id="PF00872">
    <property type="entry name" value="Transposase_mut"/>
    <property type="match status" value="1"/>
</dbReference>
<comment type="similarity">
    <text evidence="2 6">Belongs to the transposase mutator family.</text>
</comment>
<dbReference type="PANTHER" id="PTHR33217:SF8">
    <property type="entry name" value="MUTATOR FAMILY TRANSPOSASE"/>
    <property type="match status" value="1"/>
</dbReference>
<evidence type="ECO:0000256" key="3">
    <source>
        <dbReference type="ARBA" id="ARBA00022578"/>
    </source>
</evidence>
<dbReference type="KEGG" id="ial:IALB_0888"/>
<evidence type="ECO:0000256" key="5">
    <source>
        <dbReference type="ARBA" id="ARBA00023172"/>
    </source>
</evidence>
<dbReference type="Proteomes" id="UP000007394">
    <property type="component" value="Chromosome"/>
</dbReference>
<evidence type="ECO:0000256" key="2">
    <source>
        <dbReference type="ARBA" id="ARBA00010961"/>
    </source>
</evidence>
<dbReference type="eggNOG" id="COG3328">
    <property type="taxonomic scope" value="Bacteria"/>
</dbReference>
<dbReference type="STRING" id="945713.IALB_0888"/>
<dbReference type="InterPro" id="IPR001207">
    <property type="entry name" value="Transposase_mutator"/>
</dbReference>
<dbReference type="GO" id="GO:0003677">
    <property type="term" value="F:DNA binding"/>
    <property type="evidence" value="ECO:0007669"/>
    <property type="project" value="UniProtKB-UniRule"/>
</dbReference>
<accession>I0AHZ3</accession>
<gene>
    <name evidence="7" type="ordered locus">IALB_0888</name>
</gene>
<dbReference type="OrthoDB" id="9779930at2"/>
<keyword evidence="6" id="KW-0814">Transposable element</keyword>